<dbReference type="RefSeq" id="WP_088820066.1">
    <property type="nucleotide sequence ID" value="NZ_CP019964.1"/>
</dbReference>
<proteinExistence type="predicted"/>
<dbReference type="EMBL" id="CP019964">
    <property type="protein sequence ID" value="ASI13819.1"/>
    <property type="molecule type" value="Genomic_DNA"/>
</dbReference>
<gene>
    <name evidence="2" type="ORF">Mia14_0506</name>
</gene>
<reference evidence="2 3" key="1">
    <citation type="journal article" date="2017" name="Nat. Commun.">
        <title>'ARMAN' archaea depend on association with euryarchaeal host in culture and in situ.</title>
        <authorList>
            <person name="Golyshina O."/>
            <person name="Toshchakov S."/>
            <person name="Makarova K."/>
            <person name="Gavrilov S."/>
            <person name="Korzhenkov A."/>
            <person name="La Cono V."/>
            <person name="Arcadi E."/>
            <person name="Nechitaylo T."/>
            <person name="Ferrer M."/>
            <person name="Kublanov I."/>
            <person name="Wolf Y."/>
            <person name="Yakimov M."/>
            <person name="Golyshin P."/>
            <person name="Slesarev A."/>
            <person name="Kozyavkin S."/>
        </authorList>
    </citation>
    <scope>NUCLEOTIDE SEQUENCE [LARGE SCALE GENOMIC DNA]</scope>
    <source>
        <strain evidence="2 3">Mia14</strain>
    </source>
</reference>
<dbReference type="GeneID" id="33314064"/>
<dbReference type="AlphaFoldDB" id="A0A218NMW4"/>
<keyword evidence="3" id="KW-1185">Reference proteome</keyword>
<dbReference type="KEGG" id="marh:Mia14_0506"/>
<evidence type="ECO:0000313" key="3">
    <source>
        <dbReference type="Proteomes" id="UP000197679"/>
    </source>
</evidence>
<sequence>MDGSEGIRVFYGIEWLLDDLLPVPTEAEMGYMYGEKGADRGAYLQIAEIMRNKTRKIVPDIFNNSDKDVTIETGNQFIAASPPRPYEEWVYDCAKSDMVVIGPKEMEVRVIQRLKHEESTALEEKRKIWEYLPQFEKELQELHDSGLINGILGRGSYFAANGFPIKDDNIDFVLLREGNWSDEEKEGIINILKKLPAAWIYVIGAGKNGNKIDIWNGKEGVYFTLVDSRSIEFALGLRYERYILQNSIGIEIAGMGKDESESVAKRLCTMLPAHNRVSEFGLPRLQKPGRRSDAGPSPNEW</sequence>
<dbReference type="Proteomes" id="UP000197679">
    <property type="component" value="Chromosome"/>
</dbReference>
<protein>
    <submittedName>
        <fullName evidence="2">Uncharacterized protein</fullName>
    </submittedName>
</protein>
<accession>A0A218NMW4</accession>
<organism evidence="2 3">
    <name type="scientific">Candidatus Mancarchaeum acidiphilum</name>
    <dbReference type="NCBI Taxonomy" id="1920749"/>
    <lineage>
        <taxon>Archaea</taxon>
        <taxon>Candidatus Micrarchaeota</taxon>
        <taxon>Candidatus Mancarchaeum</taxon>
    </lineage>
</organism>
<evidence type="ECO:0000256" key="1">
    <source>
        <dbReference type="SAM" id="MobiDB-lite"/>
    </source>
</evidence>
<evidence type="ECO:0000313" key="2">
    <source>
        <dbReference type="EMBL" id="ASI13819.1"/>
    </source>
</evidence>
<feature type="region of interest" description="Disordered" evidence="1">
    <location>
        <begin position="282"/>
        <end position="301"/>
    </location>
</feature>
<name>A0A218NMW4_9ARCH</name>